<feature type="short sequence motif" description="Q motif" evidence="5">
    <location>
        <begin position="31"/>
        <end position="59"/>
    </location>
</feature>
<keyword evidence="2" id="KW-0378">Hydrolase</keyword>
<evidence type="ECO:0000313" key="10">
    <source>
        <dbReference type="EMBL" id="KAL1503609.1"/>
    </source>
</evidence>
<evidence type="ECO:0000259" key="9">
    <source>
        <dbReference type="PROSITE" id="PS51195"/>
    </source>
</evidence>
<dbReference type="PANTHER" id="PTHR47959">
    <property type="entry name" value="ATP-DEPENDENT RNA HELICASE RHLE-RELATED"/>
    <property type="match status" value="1"/>
</dbReference>
<evidence type="ECO:0000256" key="2">
    <source>
        <dbReference type="ARBA" id="ARBA00022801"/>
    </source>
</evidence>
<keyword evidence="4" id="KW-0067">ATP-binding</keyword>
<dbReference type="InterPro" id="IPR014001">
    <property type="entry name" value="Helicase_ATP-bd"/>
</dbReference>
<dbReference type="PANTHER" id="PTHR47959:SF1">
    <property type="entry name" value="ATP-DEPENDENT RNA HELICASE DBPA"/>
    <property type="match status" value="1"/>
</dbReference>
<feature type="region of interest" description="Disordered" evidence="6">
    <location>
        <begin position="283"/>
        <end position="303"/>
    </location>
</feature>
<feature type="compositionally biased region" description="Basic and acidic residues" evidence="6">
    <location>
        <begin position="293"/>
        <end position="303"/>
    </location>
</feature>
<keyword evidence="1" id="KW-0547">Nucleotide-binding</keyword>
<evidence type="ECO:0000256" key="5">
    <source>
        <dbReference type="PROSITE-ProRule" id="PRU00552"/>
    </source>
</evidence>
<dbReference type="InterPro" id="IPR001650">
    <property type="entry name" value="Helicase_C-like"/>
</dbReference>
<dbReference type="Proteomes" id="UP001515480">
    <property type="component" value="Unassembled WGS sequence"/>
</dbReference>
<dbReference type="GO" id="GO:0005524">
    <property type="term" value="F:ATP binding"/>
    <property type="evidence" value="ECO:0007669"/>
    <property type="project" value="UniProtKB-KW"/>
</dbReference>
<dbReference type="PROSITE" id="PS51195">
    <property type="entry name" value="Q_MOTIF"/>
    <property type="match status" value="1"/>
</dbReference>
<feature type="region of interest" description="Disordered" evidence="6">
    <location>
        <begin position="572"/>
        <end position="597"/>
    </location>
</feature>
<evidence type="ECO:0000256" key="6">
    <source>
        <dbReference type="SAM" id="MobiDB-lite"/>
    </source>
</evidence>
<evidence type="ECO:0000259" key="8">
    <source>
        <dbReference type="PROSITE" id="PS51194"/>
    </source>
</evidence>
<keyword evidence="11" id="KW-1185">Reference proteome</keyword>
<dbReference type="Gene3D" id="3.40.50.300">
    <property type="entry name" value="P-loop containing nucleotide triphosphate hydrolases"/>
    <property type="match status" value="2"/>
</dbReference>
<protein>
    <recommendedName>
        <fullName evidence="12">RNA helicase</fullName>
    </recommendedName>
</protein>
<evidence type="ECO:0000256" key="3">
    <source>
        <dbReference type="ARBA" id="ARBA00022806"/>
    </source>
</evidence>
<evidence type="ECO:0000256" key="1">
    <source>
        <dbReference type="ARBA" id="ARBA00022741"/>
    </source>
</evidence>
<evidence type="ECO:0000259" key="7">
    <source>
        <dbReference type="PROSITE" id="PS51192"/>
    </source>
</evidence>
<dbReference type="InterPro" id="IPR014014">
    <property type="entry name" value="RNA_helicase_DEAD_Q_motif"/>
</dbReference>
<feature type="compositionally biased region" description="Basic and acidic residues" evidence="6">
    <location>
        <begin position="572"/>
        <end position="590"/>
    </location>
</feature>
<proteinExistence type="predicted"/>
<name>A0AB34IQ78_PRYPA</name>
<dbReference type="PROSITE" id="PS51192">
    <property type="entry name" value="HELICASE_ATP_BIND_1"/>
    <property type="match status" value="1"/>
</dbReference>
<comment type="caution">
    <text evidence="10">The sequence shown here is derived from an EMBL/GenBank/DDBJ whole genome shotgun (WGS) entry which is preliminary data.</text>
</comment>
<reference evidence="10 11" key="1">
    <citation type="journal article" date="2024" name="Science">
        <title>Giant polyketide synthase enzymes in the biosynthesis of giant marine polyether toxins.</title>
        <authorList>
            <person name="Fallon T.R."/>
            <person name="Shende V.V."/>
            <person name="Wierzbicki I.H."/>
            <person name="Pendleton A.L."/>
            <person name="Watervoot N.F."/>
            <person name="Auber R.P."/>
            <person name="Gonzalez D.J."/>
            <person name="Wisecaver J.H."/>
            <person name="Moore B.S."/>
        </authorList>
    </citation>
    <scope>NUCLEOTIDE SEQUENCE [LARGE SCALE GENOMIC DNA]</scope>
    <source>
        <strain evidence="10 11">12B1</strain>
    </source>
</reference>
<dbReference type="PROSITE" id="PS51194">
    <property type="entry name" value="HELICASE_CTER"/>
    <property type="match status" value="1"/>
</dbReference>
<dbReference type="EMBL" id="JBGBPQ010000021">
    <property type="protein sequence ID" value="KAL1503609.1"/>
    <property type="molecule type" value="Genomic_DNA"/>
</dbReference>
<dbReference type="GO" id="GO:0016787">
    <property type="term" value="F:hydrolase activity"/>
    <property type="evidence" value="ECO:0007669"/>
    <property type="project" value="UniProtKB-KW"/>
</dbReference>
<gene>
    <name evidence="10" type="ORF">AB1Y20_012086</name>
</gene>
<dbReference type="SMART" id="SM00487">
    <property type="entry name" value="DEXDc"/>
    <property type="match status" value="1"/>
</dbReference>
<feature type="domain" description="Helicase C-terminal" evidence="8">
    <location>
        <begin position="401"/>
        <end position="586"/>
    </location>
</feature>
<dbReference type="Pfam" id="PF00270">
    <property type="entry name" value="DEAD"/>
    <property type="match status" value="1"/>
</dbReference>
<evidence type="ECO:0000256" key="4">
    <source>
        <dbReference type="ARBA" id="ARBA00022840"/>
    </source>
</evidence>
<dbReference type="InterPro" id="IPR011545">
    <property type="entry name" value="DEAD/DEAH_box_helicase_dom"/>
</dbReference>
<dbReference type="GO" id="GO:0003724">
    <property type="term" value="F:RNA helicase activity"/>
    <property type="evidence" value="ECO:0007669"/>
    <property type="project" value="InterPro"/>
</dbReference>
<dbReference type="SUPFAM" id="SSF52540">
    <property type="entry name" value="P-loop containing nucleoside triphosphate hydrolases"/>
    <property type="match status" value="2"/>
</dbReference>
<organism evidence="10 11">
    <name type="scientific">Prymnesium parvum</name>
    <name type="common">Toxic golden alga</name>
    <dbReference type="NCBI Taxonomy" id="97485"/>
    <lineage>
        <taxon>Eukaryota</taxon>
        <taxon>Haptista</taxon>
        <taxon>Haptophyta</taxon>
        <taxon>Prymnesiophyceae</taxon>
        <taxon>Prymnesiales</taxon>
        <taxon>Prymnesiaceae</taxon>
        <taxon>Prymnesium</taxon>
    </lineage>
</organism>
<dbReference type="Pfam" id="PF00271">
    <property type="entry name" value="Helicase_C"/>
    <property type="match status" value="1"/>
</dbReference>
<keyword evidence="3" id="KW-0347">Helicase</keyword>
<accession>A0AB34IQ78</accession>
<sequence length="597" mass="64456">MLAACRAATTRPSARLAAARLSTAASSSLPAHFGGVPMPPRLLAAVHRLGYAAPLPIQSSAMRRVYAGESLALHSETGSGKTLAYLLPLLARLSAEPRQVLVVLPSYTLAMQTLELGEALGYGASAGGQMGLLRSRSDPAASLLQAEQPLVLLTAGQLAQLLPTLEAEGSTFVDELRATLRTVVIDEVDTVLQPVGKGYMLNRSRRTRSLQRLPAAQVFRRLVERRKSAAAAKRVQLVIATATLSKRVVRDLSFLVRRECGKIGLAIPAGASGEERQAGRLLLEDESEESSSEEARPDARVVARRRRADEEGWGERMGVLYQGVPRGISHEMPHEKSAAIAALARQSAGTTLLVVDDDRPLHEVISSLRQHGVRHAFALPSLAIAAVRHHSRATAAAAGGAIERLLEAQLPPRLAWAAPPSARRGEAEEEAEEEWWREEEERGWGATCQQADERDVHCEARGGTVARAGGEREVESAKLREAAGKCRLLVAHETAIRGLDLPQVQRVISMSVPKSVESYIHVSGRTGRAGKQGTSTSVLTQPELAQAGTITRSLRGTKFRMLQWNGKTKAIERRTHQDNTAADDAKEPEIPARAFSF</sequence>
<feature type="domain" description="DEAD-box RNA helicase Q" evidence="9">
    <location>
        <begin position="31"/>
        <end position="59"/>
    </location>
</feature>
<dbReference type="InterPro" id="IPR027417">
    <property type="entry name" value="P-loop_NTPase"/>
</dbReference>
<dbReference type="SMART" id="SM00490">
    <property type="entry name" value="HELICc"/>
    <property type="match status" value="1"/>
</dbReference>
<evidence type="ECO:0008006" key="12">
    <source>
        <dbReference type="Google" id="ProtNLM"/>
    </source>
</evidence>
<dbReference type="GO" id="GO:0005829">
    <property type="term" value="C:cytosol"/>
    <property type="evidence" value="ECO:0007669"/>
    <property type="project" value="TreeGrafter"/>
</dbReference>
<dbReference type="InterPro" id="IPR050079">
    <property type="entry name" value="DEAD_box_RNA_helicase"/>
</dbReference>
<dbReference type="GO" id="GO:0003676">
    <property type="term" value="F:nucleic acid binding"/>
    <property type="evidence" value="ECO:0007669"/>
    <property type="project" value="InterPro"/>
</dbReference>
<evidence type="ECO:0000313" key="11">
    <source>
        <dbReference type="Proteomes" id="UP001515480"/>
    </source>
</evidence>
<feature type="domain" description="Helicase ATP-binding" evidence="7">
    <location>
        <begin position="62"/>
        <end position="262"/>
    </location>
</feature>
<dbReference type="AlphaFoldDB" id="A0AB34IQ78"/>